<sequence>MGVRLSNLRSRNEECGLNKWFFKQQNPPKQSASSKESELEPPRTSNPSISCLKRWFSTQEDTNDQEKQTKKQRLNIEPFGTSNASNHNSARRNVADLLPERESATTSCTPTQETNEKYKWYPVPTLLKKYICPGCNKQFPNVKVSQINEHLDTCLNAEDIIDSDFEQD</sequence>
<feature type="non-terminal residue" evidence="1">
    <location>
        <position position="168"/>
    </location>
</feature>
<name>A0ACA9QIU0_9GLOM</name>
<proteinExistence type="predicted"/>
<accession>A0ACA9QIU0</accession>
<gene>
    <name evidence="1" type="ORF">SPELUC_LOCUS14205</name>
</gene>
<evidence type="ECO:0000313" key="2">
    <source>
        <dbReference type="Proteomes" id="UP000789366"/>
    </source>
</evidence>
<dbReference type="EMBL" id="CAJVPW010040858">
    <property type="protein sequence ID" value="CAG8747064.1"/>
    <property type="molecule type" value="Genomic_DNA"/>
</dbReference>
<dbReference type="Proteomes" id="UP000789366">
    <property type="component" value="Unassembled WGS sequence"/>
</dbReference>
<keyword evidence="2" id="KW-1185">Reference proteome</keyword>
<protein>
    <submittedName>
        <fullName evidence="1">4917_t:CDS:1</fullName>
    </submittedName>
</protein>
<evidence type="ECO:0000313" key="1">
    <source>
        <dbReference type="EMBL" id="CAG8747064.1"/>
    </source>
</evidence>
<comment type="caution">
    <text evidence="1">The sequence shown here is derived from an EMBL/GenBank/DDBJ whole genome shotgun (WGS) entry which is preliminary data.</text>
</comment>
<organism evidence="1 2">
    <name type="scientific">Cetraspora pellucida</name>
    <dbReference type="NCBI Taxonomy" id="1433469"/>
    <lineage>
        <taxon>Eukaryota</taxon>
        <taxon>Fungi</taxon>
        <taxon>Fungi incertae sedis</taxon>
        <taxon>Mucoromycota</taxon>
        <taxon>Glomeromycotina</taxon>
        <taxon>Glomeromycetes</taxon>
        <taxon>Diversisporales</taxon>
        <taxon>Gigasporaceae</taxon>
        <taxon>Cetraspora</taxon>
    </lineage>
</organism>
<reference evidence="1" key="1">
    <citation type="submission" date="2021-06" db="EMBL/GenBank/DDBJ databases">
        <authorList>
            <person name="Kallberg Y."/>
            <person name="Tangrot J."/>
            <person name="Rosling A."/>
        </authorList>
    </citation>
    <scope>NUCLEOTIDE SEQUENCE</scope>
    <source>
        <strain evidence="1">28 12/20/2015</strain>
    </source>
</reference>